<dbReference type="InterPro" id="IPR019261">
    <property type="entry name" value="PARG_cat_microbial"/>
</dbReference>
<dbReference type="HOGENOM" id="CLU_024412_4_0_1"/>
<feature type="domain" description="Microbial-type PARG catalytic" evidence="1">
    <location>
        <begin position="16"/>
        <end position="172"/>
    </location>
</feature>
<proteinExistence type="predicted"/>
<dbReference type="OrthoDB" id="9985428at2759"/>
<keyword evidence="3" id="KW-1185">Reference proteome</keyword>
<dbReference type="STRING" id="765440.A0A0C3F5J6"/>
<dbReference type="NCBIfam" id="TIGR02452">
    <property type="entry name" value="TIGR02452 family protein"/>
    <property type="match status" value="1"/>
</dbReference>
<evidence type="ECO:0000313" key="3">
    <source>
        <dbReference type="Proteomes" id="UP000054166"/>
    </source>
</evidence>
<dbReference type="InterPro" id="IPR012664">
    <property type="entry name" value="CHP02452"/>
</dbReference>
<dbReference type="PIRSF" id="PIRSF014899">
    <property type="entry name" value="UCP014899"/>
    <property type="match status" value="1"/>
</dbReference>
<dbReference type="AlphaFoldDB" id="A0A0C3F5J6"/>
<dbReference type="SUPFAM" id="SSF52949">
    <property type="entry name" value="Macro domain-like"/>
    <property type="match status" value="1"/>
</dbReference>
<dbReference type="Gene3D" id="3.40.220.10">
    <property type="entry name" value="Leucine Aminopeptidase, subunit E, domain 1"/>
    <property type="match status" value="1"/>
</dbReference>
<name>A0A0C3F5J6_PILCF</name>
<dbReference type="EMBL" id="KN833050">
    <property type="protein sequence ID" value="KIM75126.1"/>
    <property type="molecule type" value="Genomic_DNA"/>
</dbReference>
<protein>
    <recommendedName>
        <fullName evidence="1">Microbial-type PARG catalytic domain-containing protein</fullName>
    </recommendedName>
</protein>
<sequence length="308" mass="34304">MPPDHHRDREALKKIAKSTLEAIERGEVLVRGTVHKLRTLPAVQGTQFFEPNRLNNWKSFSTIRLGHDPAYISILEISTLRCACLLSNICWNSQTDCGAIGILNFASAITPGGGFLNGARAQEESIARSSTLYGTLTTDAAQQFYRLHNDDPSNSFYTHSIIYSPKVEVFRDDDGEWIKPISVDVVTCAAVNAREVFKSREGLRMGRAMEGRIKSVMEDRMARILRLFEEQGIRNIVLGSFGTGVFGNDVGVVAQIWANLLSAPQARFNKSFDRVMFAITGRKTFVEFEKSFNDANSTWLGKVFSALG</sequence>
<dbReference type="Proteomes" id="UP000054166">
    <property type="component" value="Unassembled WGS sequence"/>
</dbReference>
<reference evidence="3" key="2">
    <citation type="submission" date="2015-01" db="EMBL/GenBank/DDBJ databases">
        <title>Evolutionary Origins and Diversification of the Mycorrhizal Mutualists.</title>
        <authorList>
            <consortium name="DOE Joint Genome Institute"/>
            <consortium name="Mycorrhizal Genomics Consortium"/>
            <person name="Kohler A."/>
            <person name="Kuo A."/>
            <person name="Nagy L.G."/>
            <person name="Floudas D."/>
            <person name="Copeland A."/>
            <person name="Barry K.W."/>
            <person name="Cichocki N."/>
            <person name="Veneault-Fourrey C."/>
            <person name="LaButti K."/>
            <person name="Lindquist E.A."/>
            <person name="Lipzen A."/>
            <person name="Lundell T."/>
            <person name="Morin E."/>
            <person name="Murat C."/>
            <person name="Riley R."/>
            <person name="Ohm R."/>
            <person name="Sun H."/>
            <person name="Tunlid A."/>
            <person name="Henrissat B."/>
            <person name="Grigoriev I.V."/>
            <person name="Hibbett D.S."/>
            <person name="Martin F."/>
        </authorList>
    </citation>
    <scope>NUCLEOTIDE SEQUENCE [LARGE SCALE GENOMIC DNA]</scope>
    <source>
        <strain evidence="3">F 1598</strain>
    </source>
</reference>
<evidence type="ECO:0000313" key="2">
    <source>
        <dbReference type="EMBL" id="KIM75126.1"/>
    </source>
</evidence>
<dbReference type="PANTHER" id="PTHR35596">
    <property type="entry name" value="DUF2263 DOMAIN-CONTAINING PROTEIN"/>
    <property type="match status" value="1"/>
</dbReference>
<dbReference type="PANTHER" id="PTHR35596:SF1">
    <property type="entry name" value="MICROBIAL-TYPE PARG CATALYTIC DOMAIN-CONTAINING PROTEIN"/>
    <property type="match status" value="1"/>
</dbReference>
<accession>A0A0C3F5J6</accession>
<dbReference type="Pfam" id="PF10021">
    <property type="entry name" value="PARG_cat_microb"/>
    <property type="match status" value="1"/>
</dbReference>
<gene>
    <name evidence="2" type="ORF">PILCRDRAFT_827542</name>
</gene>
<reference evidence="2 3" key="1">
    <citation type="submission" date="2014-04" db="EMBL/GenBank/DDBJ databases">
        <authorList>
            <consortium name="DOE Joint Genome Institute"/>
            <person name="Kuo A."/>
            <person name="Tarkka M."/>
            <person name="Buscot F."/>
            <person name="Kohler A."/>
            <person name="Nagy L.G."/>
            <person name="Floudas D."/>
            <person name="Copeland A."/>
            <person name="Barry K.W."/>
            <person name="Cichocki N."/>
            <person name="Veneault-Fourrey C."/>
            <person name="LaButti K."/>
            <person name="Lindquist E.A."/>
            <person name="Lipzen A."/>
            <person name="Lundell T."/>
            <person name="Morin E."/>
            <person name="Murat C."/>
            <person name="Sun H."/>
            <person name="Tunlid A."/>
            <person name="Henrissat B."/>
            <person name="Grigoriev I.V."/>
            <person name="Hibbett D.S."/>
            <person name="Martin F."/>
            <person name="Nordberg H.P."/>
            <person name="Cantor M.N."/>
            <person name="Hua S.X."/>
        </authorList>
    </citation>
    <scope>NUCLEOTIDE SEQUENCE [LARGE SCALE GENOMIC DNA]</scope>
    <source>
        <strain evidence="2 3">F 1598</strain>
    </source>
</reference>
<evidence type="ECO:0000259" key="1">
    <source>
        <dbReference type="Pfam" id="PF10021"/>
    </source>
</evidence>
<dbReference type="InParanoid" id="A0A0C3F5J6"/>
<dbReference type="InterPro" id="IPR043472">
    <property type="entry name" value="Macro_dom-like"/>
</dbReference>
<organism evidence="2 3">
    <name type="scientific">Piloderma croceum (strain F 1598)</name>
    <dbReference type="NCBI Taxonomy" id="765440"/>
    <lineage>
        <taxon>Eukaryota</taxon>
        <taxon>Fungi</taxon>
        <taxon>Dikarya</taxon>
        <taxon>Basidiomycota</taxon>
        <taxon>Agaricomycotina</taxon>
        <taxon>Agaricomycetes</taxon>
        <taxon>Agaricomycetidae</taxon>
        <taxon>Atheliales</taxon>
        <taxon>Atheliaceae</taxon>
        <taxon>Piloderma</taxon>
    </lineage>
</organism>